<name>A0A9P9RE38_FUSSL</name>
<comment type="caution">
    <text evidence="1">The sequence shown here is derived from an EMBL/GenBank/DDBJ whole genome shotgun (WGS) entry which is preliminary data.</text>
</comment>
<evidence type="ECO:0000313" key="1">
    <source>
        <dbReference type="EMBL" id="KAH7274720.1"/>
    </source>
</evidence>
<evidence type="ECO:0000313" key="2">
    <source>
        <dbReference type="Proteomes" id="UP000736672"/>
    </source>
</evidence>
<protein>
    <submittedName>
        <fullName evidence="1">Uncharacterized protein</fullName>
    </submittedName>
</protein>
<proteinExistence type="predicted"/>
<sequence>MPFHTPAHLNALRREEGDAALGLHRHAKDRWNMRLGVQEPFSQCFQIFRVCHGPVLLVHLLGKGLALLGQGSAKPLNDERDILLRLNSLFPGILISLVVVVLLDFVLPIPQVITTVKQHLLLQIHRQDPDDWLAEPLSHRALQERLGEGGVSNLVDKIASALESLGPGDGTLDYLGLQCLQRLFLVGQHGRYAVAESRHTGSKYL</sequence>
<gene>
    <name evidence="1" type="ORF">B0J15DRAFT_456940</name>
</gene>
<dbReference type="OrthoDB" id="10559251at2759"/>
<dbReference type="EMBL" id="JAGTJS010000001">
    <property type="protein sequence ID" value="KAH7274720.1"/>
    <property type="molecule type" value="Genomic_DNA"/>
</dbReference>
<keyword evidence="2" id="KW-1185">Reference proteome</keyword>
<organism evidence="1 2">
    <name type="scientific">Fusarium solani</name>
    <name type="common">Filamentous fungus</name>
    <dbReference type="NCBI Taxonomy" id="169388"/>
    <lineage>
        <taxon>Eukaryota</taxon>
        <taxon>Fungi</taxon>
        <taxon>Dikarya</taxon>
        <taxon>Ascomycota</taxon>
        <taxon>Pezizomycotina</taxon>
        <taxon>Sordariomycetes</taxon>
        <taxon>Hypocreomycetidae</taxon>
        <taxon>Hypocreales</taxon>
        <taxon>Nectriaceae</taxon>
        <taxon>Fusarium</taxon>
        <taxon>Fusarium solani species complex</taxon>
    </lineage>
</organism>
<dbReference type="Proteomes" id="UP000736672">
    <property type="component" value="Unassembled WGS sequence"/>
</dbReference>
<dbReference type="AlphaFoldDB" id="A0A9P9RE38"/>
<reference evidence="1" key="1">
    <citation type="journal article" date="2021" name="Nat. Commun.">
        <title>Genetic determinants of endophytism in the Arabidopsis root mycobiome.</title>
        <authorList>
            <person name="Mesny F."/>
            <person name="Miyauchi S."/>
            <person name="Thiergart T."/>
            <person name="Pickel B."/>
            <person name="Atanasova L."/>
            <person name="Karlsson M."/>
            <person name="Huettel B."/>
            <person name="Barry K.W."/>
            <person name="Haridas S."/>
            <person name="Chen C."/>
            <person name="Bauer D."/>
            <person name="Andreopoulos W."/>
            <person name="Pangilinan J."/>
            <person name="LaButti K."/>
            <person name="Riley R."/>
            <person name="Lipzen A."/>
            <person name="Clum A."/>
            <person name="Drula E."/>
            <person name="Henrissat B."/>
            <person name="Kohler A."/>
            <person name="Grigoriev I.V."/>
            <person name="Martin F.M."/>
            <person name="Hacquard S."/>
        </authorList>
    </citation>
    <scope>NUCLEOTIDE SEQUENCE</scope>
    <source>
        <strain evidence="1">FSSC 5 MPI-SDFR-AT-0091</strain>
    </source>
</reference>
<accession>A0A9P9RE38</accession>